<evidence type="ECO:0000256" key="3">
    <source>
        <dbReference type="ARBA" id="ARBA00022553"/>
    </source>
</evidence>
<dbReference type="STRING" id="270918.APR42_07690"/>
<protein>
    <recommendedName>
        <fullName evidence="2">histidine kinase</fullName>
        <ecNumber evidence="2">2.7.13.3</ecNumber>
    </recommendedName>
</protein>
<dbReference type="AlphaFoldDB" id="A0A0Q9Z6R1"/>
<accession>A0A0Q9Z6R1</accession>
<evidence type="ECO:0000313" key="13">
    <source>
        <dbReference type="Proteomes" id="UP000051643"/>
    </source>
</evidence>
<dbReference type="InterPro" id="IPR011123">
    <property type="entry name" value="Y_Y_Y"/>
</dbReference>
<keyword evidence="7" id="KW-0067">ATP-binding</keyword>
<name>A0A0Q9Z6R1_9FLAO</name>
<feature type="transmembrane region" description="Helical" evidence="8">
    <location>
        <begin position="779"/>
        <end position="798"/>
    </location>
</feature>
<dbReference type="SUPFAM" id="SSF63829">
    <property type="entry name" value="Calcium-dependent phosphotriesterase"/>
    <property type="match status" value="1"/>
</dbReference>
<dbReference type="InterPro" id="IPR036890">
    <property type="entry name" value="HATPase_C_sf"/>
</dbReference>
<reference evidence="12" key="1">
    <citation type="submission" date="2015-10" db="EMBL/GenBank/DDBJ databases">
        <title>Draft genome sequence of Salegentibacter mishustinae KCTC 12263.</title>
        <authorList>
            <person name="Lin W."/>
            <person name="Zheng Q."/>
        </authorList>
    </citation>
    <scope>NUCLEOTIDE SEQUENCE [LARGE SCALE GENOMIC DNA]</scope>
    <source>
        <strain evidence="12">KCTC 12263</strain>
    </source>
</reference>
<comment type="caution">
    <text evidence="12">The sequence shown here is derived from an EMBL/GenBank/DDBJ whole genome shotgun (WGS) entry which is preliminary data.</text>
</comment>
<proteinExistence type="predicted"/>
<keyword evidence="6" id="KW-0418">Kinase</keyword>
<gene>
    <name evidence="12" type="ORF">APR42_07690</name>
</gene>
<dbReference type="Gene3D" id="2.60.40.10">
    <property type="entry name" value="Immunoglobulins"/>
    <property type="match status" value="1"/>
</dbReference>
<dbReference type="PANTHER" id="PTHR41523">
    <property type="entry name" value="TWO-COMPONENT SYSTEM SENSOR PROTEIN"/>
    <property type="match status" value="1"/>
</dbReference>
<keyword evidence="9" id="KW-0732">Signal</keyword>
<dbReference type="SUPFAM" id="SSF55874">
    <property type="entry name" value="ATPase domain of HSP90 chaperone/DNA topoisomerase II/histidine kinase"/>
    <property type="match status" value="1"/>
</dbReference>
<dbReference type="Gene3D" id="2.130.10.10">
    <property type="entry name" value="YVTN repeat-like/Quinoprotein amine dehydrogenase"/>
    <property type="match status" value="1"/>
</dbReference>
<feature type="domain" description="Two component regulator three Y" evidence="10">
    <location>
        <begin position="708"/>
        <end position="760"/>
    </location>
</feature>
<dbReference type="RefSeq" id="WP_057482305.1">
    <property type="nucleotide sequence ID" value="NZ_BMWR01000001.1"/>
</dbReference>
<dbReference type="InterPro" id="IPR011495">
    <property type="entry name" value="Sig_transdc_His_kin_sub2_dim/P"/>
</dbReference>
<dbReference type="InterPro" id="IPR013783">
    <property type="entry name" value="Ig-like_fold"/>
</dbReference>
<dbReference type="OrthoDB" id="9778366at2"/>
<dbReference type="GO" id="GO:0004673">
    <property type="term" value="F:protein histidine kinase activity"/>
    <property type="evidence" value="ECO:0007669"/>
    <property type="project" value="UniProtKB-EC"/>
</dbReference>
<comment type="catalytic activity">
    <reaction evidence="1">
        <text>ATP + protein L-histidine = ADP + protein N-phospho-L-histidine.</text>
        <dbReference type="EC" id="2.7.13.3"/>
    </reaction>
</comment>
<dbReference type="GO" id="GO:0005524">
    <property type="term" value="F:ATP binding"/>
    <property type="evidence" value="ECO:0007669"/>
    <property type="project" value="UniProtKB-KW"/>
</dbReference>
<dbReference type="InterPro" id="IPR015943">
    <property type="entry name" value="WD40/YVTN_repeat-like_dom_sf"/>
</dbReference>
<dbReference type="Pfam" id="PF07495">
    <property type="entry name" value="Y_Y_Y"/>
    <property type="match status" value="1"/>
</dbReference>
<keyword evidence="8" id="KW-1133">Transmembrane helix</keyword>
<evidence type="ECO:0000259" key="11">
    <source>
        <dbReference type="Pfam" id="PF07568"/>
    </source>
</evidence>
<dbReference type="EMBL" id="LKTP01000023">
    <property type="protein sequence ID" value="KRG28645.1"/>
    <property type="molecule type" value="Genomic_DNA"/>
</dbReference>
<dbReference type="Proteomes" id="UP000051643">
    <property type="component" value="Unassembled WGS sequence"/>
</dbReference>
<organism evidence="12 13">
    <name type="scientific">Salegentibacter mishustinae</name>
    <dbReference type="NCBI Taxonomy" id="270918"/>
    <lineage>
        <taxon>Bacteria</taxon>
        <taxon>Pseudomonadati</taxon>
        <taxon>Bacteroidota</taxon>
        <taxon>Flavobacteriia</taxon>
        <taxon>Flavobacteriales</taxon>
        <taxon>Flavobacteriaceae</taxon>
        <taxon>Salegentibacter</taxon>
    </lineage>
</organism>
<feature type="signal peptide" evidence="9">
    <location>
        <begin position="1"/>
        <end position="18"/>
    </location>
</feature>
<dbReference type="PANTHER" id="PTHR41523:SF8">
    <property type="entry name" value="ETHYLENE RESPONSE SENSOR PROTEIN"/>
    <property type="match status" value="1"/>
</dbReference>
<evidence type="ECO:0000256" key="1">
    <source>
        <dbReference type="ARBA" id="ARBA00000085"/>
    </source>
</evidence>
<evidence type="ECO:0000256" key="5">
    <source>
        <dbReference type="ARBA" id="ARBA00022741"/>
    </source>
</evidence>
<feature type="chain" id="PRO_5006389158" description="histidine kinase" evidence="9">
    <location>
        <begin position="19"/>
        <end position="1013"/>
    </location>
</feature>
<dbReference type="Gene3D" id="3.30.565.10">
    <property type="entry name" value="Histidine kinase-like ATPase, C-terminal domain"/>
    <property type="match status" value="1"/>
</dbReference>
<keyword evidence="8" id="KW-0812">Transmembrane</keyword>
<evidence type="ECO:0000256" key="9">
    <source>
        <dbReference type="SAM" id="SignalP"/>
    </source>
</evidence>
<feature type="domain" description="Signal transduction histidine kinase subgroup 2 dimerisation and phosphoacceptor" evidence="11">
    <location>
        <begin position="826"/>
        <end position="894"/>
    </location>
</feature>
<evidence type="ECO:0000256" key="6">
    <source>
        <dbReference type="ARBA" id="ARBA00022777"/>
    </source>
</evidence>
<evidence type="ECO:0000256" key="7">
    <source>
        <dbReference type="ARBA" id="ARBA00022840"/>
    </source>
</evidence>
<keyword evidence="5" id="KW-0547">Nucleotide-binding</keyword>
<evidence type="ECO:0000256" key="8">
    <source>
        <dbReference type="SAM" id="Phobius"/>
    </source>
</evidence>
<keyword evidence="4" id="KW-0808">Transferase</keyword>
<keyword evidence="8" id="KW-0472">Membrane</keyword>
<dbReference type="EC" id="2.7.13.3" evidence="2"/>
<evidence type="ECO:0000313" key="12">
    <source>
        <dbReference type="EMBL" id="KRG28645.1"/>
    </source>
</evidence>
<keyword evidence="3" id="KW-0597">Phosphoprotein</keyword>
<dbReference type="Gene3D" id="3.30.450.20">
    <property type="entry name" value="PAS domain"/>
    <property type="match status" value="1"/>
</dbReference>
<dbReference type="Pfam" id="PF07568">
    <property type="entry name" value="HisKA_2"/>
    <property type="match status" value="1"/>
</dbReference>
<evidence type="ECO:0000256" key="2">
    <source>
        <dbReference type="ARBA" id="ARBA00012438"/>
    </source>
</evidence>
<keyword evidence="13" id="KW-1185">Reference proteome</keyword>
<sequence length="1013" mass="117528">MKKLFSLFLLLFSVTLWCQEDNSLLVNKNTFSFRDGYLISRPFHSIYDTTGWLWIVGQNKLSNEYILGEQEIIIQRFDGAHFFTLKLPDTSNKKIREGHFIKKTANGLYLKLYYQAERADIFFLNTETLEIKAVKEYNDLNKNYLNSKAFTGADTNHIVLTSNEKFYSAILDNLSLRFIDSTPFTRPVAQPVLADPITMDDFTLIKLQTEKEGVLLNTEGKFIKKIAESDFETTNGINFYPTVIRTPFKVSDAFYTYVDNYKNAFKFNKEFNKFVEVPNTDGILRKNEELQFTSDFNYAFSTEIMGDYTAMELYRLKDFQKELLTKIKVKNFSEFAYNEFTKDLVVLNENTLESYSFIKGKIKTFLKNKSVRSIKKLKENKYVIATDTEGFYKIDVKENTEERIKILSDTTELNINYSRDIFNGKDNNLIIAESNNLYTLNSNYEIVQDKTIKIHSGEIVKLKDTLFTADPSGGIYKYNLKEHSYIKIAKTDTVQVKEFATDGSRLYANTIQGIFEYENGSFNIYEFENVETHDLLSINYLNDYGILLSTKFGEIYTFDTATKKLNLLYEDELNASIFGMVADDTGTLWLNTYAGIVSFDPSSEQIIRYTTKDGVYELKGNSFSTFKDEQDGSILMGSYKGLSYFKPEELVEKNLNIQPQFTSISFFNSDKGQWMINTSPDFLKKTSEIVLPSEYRRFSATISVLGQTNPQDIKYRFRLLNYESDKQWFTTFPGKELLYANLAAGTYVLQVEAYNISKQKLGERIALKIISEEVFYRTWWFALLLFLSASFTILYLFYQYKIKQELFAKNEIALNDAKTKNTMMLEIHHRIKNNLQIVSGLLGLQMAKSTNKELKAKLQDSQSRIESIAGIHNLLYNSNNQDLISVRENIEKSVAYYKKLFPINARYRLDIDGSILSIKQATPFALLLNELINNSNKHAFQETEHPEIFIKFEKRDNKYVFVYFDNGSFKKQESQKESMGMKIIEMMNKQLKGDLKIENATNFKLTLLFPTNE</sequence>
<evidence type="ECO:0000256" key="4">
    <source>
        <dbReference type="ARBA" id="ARBA00022679"/>
    </source>
</evidence>
<evidence type="ECO:0000259" key="10">
    <source>
        <dbReference type="Pfam" id="PF07495"/>
    </source>
</evidence>